<evidence type="ECO:0000259" key="8">
    <source>
        <dbReference type="Pfam" id="PF02687"/>
    </source>
</evidence>
<keyword evidence="4 7" id="KW-1133">Transmembrane helix</keyword>
<keyword evidence="2" id="KW-1003">Cell membrane</keyword>
<proteinExistence type="inferred from homology"/>
<dbReference type="Pfam" id="PF02687">
    <property type="entry name" value="FtsX"/>
    <property type="match status" value="2"/>
</dbReference>
<dbReference type="PANTHER" id="PTHR30572:SF4">
    <property type="entry name" value="ABC TRANSPORTER PERMEASE YTRF"/>
    <property type="match status" value="1"/>
</dbReference>
<feature type="transmembrane region" description="Helical" evidence="7">
    <location>
        <begin position="542"/>
        <end position="559"/>
    </location>
</feature>
<feature type="domain" description="ABC3 transporter permease C-terminal" evidence="8">
    <location>
        <begin position="317"/>
        <end position="427"/>
    </location>
</feature>
<keyword evidence="5 7" id="KW-0472">Membrane</keyword>
<dbReference type="GO" id="GO:0022857">
    <property type="term" value="F:transmembrane transporter activity"/>
    <property type="evidence" value="ECO:0007669"/>
    <property type="project" value="TreeGrafter"/>
</dbReference>
<comment type="similarity">
    <text evidence="6">Belongs to the ABC-4 integral membrane protein family.</text>
</comment>
<evidence type="ECO:0000256" key="1">
    <source>
        <dbReference type="ARBA" id="ARBA00004651"/>
    </source>
</evidence>
<evidence type="ECO:0000256" key="4">
    <source>
        <dbReference type="ARBA" id="ARBA00022989"/>
    </source>
</evidence>
<accession>A0A8J3KE72</accession>
<feature type="transmembrane region" description="Helical" evidence="7">
    <location>
        <begin position="946"/>
        <end position="965"/>
    </location>
</feature>
<evidence type="ECO:0000313" key="9">
    <source>
        <dbReference type="EMBL" id="GIF94309.1"/>
    </source>
</evidence>
<feature type="transmembrane region" description="Helical" evidence="7">
    <location>
        <begin position="1047"/>
        <end position="1069"/>
    </location>
</feature>
<name>A0A8J3KE72_9ACTN</name>
<feature type="transmembrane region" description="Helical" evidence="7">
    <location>
        <begin position="355"/>
        <end position="382"/>
    </location>
</feature>
<evidence type="ECO:0000256" key="5">
    <source>
        <dbReference type="ARBA" id="ARBA00023136"/>
    </source>
</evidence>
<sequence length="1084" mass="111907">MLARRRAYSAKGLLTAAAAAALISTTLLVGLASYSGAVIEAGGRAAVAAAPPDERAVEVRLPSRAGGSGWSTSGGEVSKSFSAQTWAETDAKLRASFAARFGDADLTVSSAGYASGLRFTGDTGAATPDSYGVVYARVMFLDELAEHAHLVSGTWPAAGANPAQVVVGEAAAQALDLQVGDEIPLANGITKKDTRVTVSGVFAADRTEDPYWLLVPEMAEGVEAGRSTYGPLVLPREDFFASWSYLGNSGWVVTPDLSRAEPSQLAAARVAASTLHEVPKELGYGDGGQAGSHLERLVERIQQASLVGRSDLLTPQLLISILGGYALLLLAALLTEGRRPETALLRARGASRGQLAGLAAREALLIAAPAAVLAPLLIGPLLGLVKRLPALRSVSVHLEAGITPTTVAVAVAAGLGCVLAMLLPAMRSGGTYVADLAARSRPSRVAAAQRTGLDLALIAFALLAWFQLQQYDSPLSGVAGQLGIDPLLAAAGPLGVLAGAVLALRLLPPLTRLLERLVDRRPWFAAQLGVWQAGRRPHAGPVLLLALSVAVSTLAWTLAATARQSQIDQADHTTGADLRLVETAWSVPPMRVDQVMALPGAVAALPAWRTRMDTGEKATPTTVLSLDSAAAGDVLRLRSDLGDAPALLAAGAAESRRQPGLELPAGTTALRGSVRVTVVDGETKTTRDFLAQPREATVALLTDVHGAVHRVPLAGGTGTDAHAFEVPVPRTAGMRLTGFAVEGQDMLLGVPITWQLSDLATVGEGGMATPLNFDGAGDSAWGLPATTATVQASVKGNAARVELMSFGSPGEYPRYSFTLRQQATPVVVPALATAEALASLHTEVGATLTIPLWGSPTDVHIVGQLTALSGDVDQAALLLDMPALSTQLLQTGWRPPSVTEWWVQTDPATHAQVAAAAAPLPNMQVIDRLALAVHAADDPFGVGARIALFIAALGAIGLALVGVAVDVRATARRRVAELAVLNTLGATPRLLARALMIEQAFLAGLGVAVGLLVGLLVARTTGPLVILTPSASRPVPPALTTTDWLPVLGTAAILLALTLVMAGLVATTMRQRLAAAQLRIGADR</sequence>
<keyword evidence="3 7" id="KW-0812">Transmembrane</keyword>
<feature type="transmembrane region" description="Helical" evidence="7">
    <location>
        <begin position="402"/>
        <end position="426"/>
    </location>
</feature>
<protein>
    <recommendedName>
        <fullName evidence="8">ABC3 transporter permease C-terminal domain-containing protein</fullName>
    </recommendedName>
</protein>
<evidence type="ECO:0000256" key="7">
    <source>
        <dbReference type="SAM" id="Phobius"/>
    </source>
</evidence>
<comment type="caution">
    <text evidence="9">The sequence shown here is derived from an EMBL/GenBank/DDBJ whole genome shotgun (WGS) entry which is preliminary data.</text>
</comment>
<evidence type="ECO:0000256" key="6">
    <source>
        <dbReference type="ARBA" id="ARBA00038076"/>
    </source>
</evidence>
<gene>
    <name evidence="9" type="ORF">Cch02nite_77530</name>
</gene>
<evidence type="ECO:0000256" key="3">
    <source>
        <dbReference type="ARBA" id="ARBA00022692"/>
    </source>
</evidence>
<evidence type="ECO:0000256" key="2">
    <source>
        <dbReference type="ARBA" id="ARBA00022475"/>
    </source>
</evidence>
<dbReference type="AlphaFoldDB" id="A0A8J3KE72"/>
<organism evidence="9 10">
    <name type="scientific">Catellatospora chokoriensis</name>
    <dbReference type="NCBI Taxonomy" id="310353"/>
    <lineage>
        <taxon>Bacteria</taxon>
        <taxon>Bacillati</taxon>
        <taxon>Actinomycetota</taxon>
        <taxon>Actinomycetes</taxon>
        <taxon>Micromonosporales</taxon>
        <taxon>Micromonosporaceae</taxon>
        <taxon>Catellatospora</taxon>
    </lineage>
</organism>
<feature type="transmembrane region" description="Helical" evidence="7">
    <location>
        <begin position="317"/>
        <end position="334"/>
    </location>
</feature>
<reference evidence="9 10" key="1">
    <citation type="submission" date="2021-01" db="EMBL/GenBank/DDBJ databases">
        <title>Whole genome shotgun sequence of Catellatospora chokoriensis NBRC 107358.</title>
        <authorList>
            <person name="Komaki H."/>
            <person name="Tamura T."/>
        </authorList>
    </citation>
    <scope>NUCLEOTIDE SEQUENCE [LARGE SCALE GENOMIC DNA]</scope>
    <source>
        <strain evidence="9 10">NBRC 107358</strain>
    </source>
</reference>
<feature type="transmembrane region" description="Helical" evidence="7">
    <location>
        <begin position="487"/>
        <end position="507"/>
    </location>
</feature>
<comment type="subcellular location">
    <subcellularLocation>
        <location evidence="1">Cell membrane</location>
        <topology evidence="1">Multi-pass membrane protein</topology>
    </subcellularLocation>
</comment>
<dbReference type="EMBL" id="BONG01000091">
    <property type="protein sequence ID" value="GIF94309.1"/>
    <property type="molecule type" value="Genomic_DNA"/>
</dbReference>
<keyword evidence="10" id="KW-1185">Reference proteome</keyword>
<feature type="domain" description="ABC3 transporter permease C-terminal" evidence="8">
    <location>
        <begin position="950"/>
        <end position="1066"/>
    </location>
</feature>
<dbReference type="GO" id="GO:0005886">
    <property type="term" value="C:plasma membrane"/>
    <property type="evidence" value="ECO:0007669"/>
    <property type="project" value="UniProtKB-SubCell"/>
</dbReference>
<dbReference type="InterPro" id="IPR050250">
    <property type="entry name" value="Macrolide_Exporter_MacB"/>
</dbReference>
<feature type="transmembrane region" description="Helical" evidence="7">
    <location>
        <begin position="447"/>
        <end position="467"/>
    </location>
</feature>
<dbReference type="PANTHER" id="PTHR30572">
    <property type="entry name" value="MEMBRANE COMPONENT OF TRANSPORTER-RELATED"/>
    <property type="match status" value="1"/>
</dbReference>
<dbReference type="RefSeq" id="WP_191844419.1">
    <property type="nucleotide sequence ID" value="NZ_BAAALB010000059.1"/>
</dbReference>
<dbReference type="Proteomes" id="UP000619293">
    <property type="component" value="Unassembled WGS sequence"/>
</dbReference>
<feature type="transmembrane region" description="Helical" evidence="7">
    <location>
        <begin position="1000"/>
        <end position="1027"/>
    </location>
</feature>
<dbReference type="InterPro" id="IPR003838">
    <property type="entry name" value="ABC3_permease_C"/>
</dbReference>
<evidence type="ECO:0000313" key="10">
    <source>
        <dbReference type="Proteomes" id="UP000619293"/>
    </source>
</evidence>